<keyword evidence="1" id="KW-0812">Transmembrane</keyword>
<feature type="transmembrane region" description="Helical" evidence="1">
    <location>
        <begin position="12"/>
        <end position="28"/>
    </location>
</feature>
<name>A0A0G1ZZ57_9BACT</name>
<feature type="transmembrane region" description="Helical" evidence="1">
    <location>
        <begin position="48"/>
        <end position="66"/>
    </location>
</feature>
<dbReference type="Proteomes" id="UP000034273">
    <property type="component" value="Unassembled WGS sequence"/>
</dbReference>
<accession>A0A0G1ZZ57</accession>
<evidence type="ECO:0000313" key="2">
    <source>
        <dbReference type="EMBL" id="KKW25059.1"/>
    </source>
</evidence>
<dbReference type="EMBL" id="LCQW01000001">
    <property type="protein sequence ID" value="KKW25059.1"/>
    <property type="molecule type" value="Genomic_DNA"/>
</dbReference>
<reference evidence="2 3" key="1">
    <citation type="journal article" date="2015" name="Nature">
        <title>rRNA introns, odd ribosomes, and small enigmatic genomes across a large radiation of phyla.</title>
        <authorList>
            <person name="Brown C.T."/>
            <person name="Hug L.A."/>
            <person name="Thomas B.C."/>
            <person name="Sharon I."/>
            <person name="Castelle C.J."/>
            <person name="Singh A."/>
            <person name="Wilkins M.J."/>
            <person name="Williams K.H."/>
            <person name="Banfield J.F."/>
        </authorList>
    </citation>
    <scope>NUCLEOTIDE SEQUENCE [LARGE SCALE GENOMIC DNA]</scope>
</reference>
<evidence type="ECO:0000256" key="1">
    <source>
        <dbReference type="SAM" id="Phobius"/>
    </source>
</evidence>
<dbReference type="STRING" id="1618671.UY67_C0001G0061"/>
<keyword evidence="1" id="KW-1133">Transmembrane helix</keyword>
<feature type="transmembrane region" description="Helical" evidence="1">
    <location>
        <begin position="112"/>
        <end position="134"/>
    </location>
</feature>
<protein>
    <submittedName>
        <fullName evidence="2">Uncharacterized protein</fullName>
    </submittedName>
</protein>
<comment type="caution">
    <text evidence="2">The sequence shown here is derived from an EMBL/GenBank/DDBJ whole genome shotgun (WGS) entry which is preliminary data.</text>
</comment>
<evidence type="ECO:0000313" key="3">
    <source>
        <dbReference type="Proteomes" id="UP000034273"/>
    </source>
</evidence>
<organism evidence="2 3">
    <name type="scientific">Candidatus Kaiserbacteria bacterium GW2011_GWA2_52_12</name>
    <dbReference type="NCBI Taxonomy" id="1618671"/>
    <lineage>
        <taxon>Bacteria</taxon>
        <taxon>Candidatus Kaiseribacteriota</taxon>
    </lineage>
</organism>
<feature type="transmembrane region" description="Helical" evidence="1">
    <location>
        <begin position="78"/>
        <end position="100"/>
    </location>
</feature>
<keyword evidence="1" id="KW-0472">Membrane</keyword>
<dbReference type="AlphaFoldDB" id="A0A0G1ZZ57"/>
<gene>
    <name evidence="2" type="ORF">UY67_C0001G0061</name>
</gene>
<proteinExistence type="predicted"/>
<sequence>MRRQWLHDMAKFGAGLIAADFITMWWLSMQHTLPKVFLGLSITSDMLVPAMVVDIFILLILVHYGWNIGRIPQIKERMYLTAAGAIFTVILLGHLAHVLYSGDISILGWDVPVFLSWLGVLVAGYLAYASFHFAMRMKGR</sequence>